<name>A0A0L0CAQ7_LUCCU</name>
<feature type="domain" description="CHK kinase-like" evidence="1">
    <location>
        <begin position="448"/>
        <end position="642"/>
    </location>
</feature>
<dbReference type="Pfam" id="PF02958">
    <property type="entry name" value="EcKL"/>
    <property type="match status" value="2"/>
</dbReference>
<dbReference type="AlphaFoldDB" id="A0A0L0CAQ7"/>
<evidence type="ECO:0000313" key="2">
    <source>
        <dbReference type="EMBL" id="KNC28539.1"/>
    </source>
</evidence>
<evidence type="ECO:0000259" key="1">
    <source>
        <dbReference type="SMART" id="SM00587"/>
    </source>
</evidence>
<keyword evidence="3" id="KW-1185">Reference proteome</keyword>
<dbReference type="OrthoDB" id="8250698at2759"/>
<reference evidence="2 3" key="1">
    <citation type="journal article" date="2015" name="Nat. Commun.">
        <title>Lucilia cuprina genome unlocks parasitic fly biology to underpin future interventions.</title>
        <authorList>
            <person name="Anstead C.A."/>
            <person name="Korhonen P.K."/>
            <person name="Young N.D."/>
            <person name="Hall R.S."/>
            <person name="Jex A.R."/>
            <person name="Murali S.C."/>
            <person name="Hughes D.S."/>
            <person name="Lee S.F."/>
            <person name="Perry T."/>
            <person name="Stroehlein A.J."/>
            <person name="Ansell B.R."/>
            <person name="Breugelmans B."/>
            <person name="Hofmann A."/>
            <person name="Qu J."/>
            <person name="Dugan S."/>
            <person name="Lee S.L."/>
            <person name="Chao H."/>
            <person name="Dinh H."/>
            <person name="Han Y."/>
            <person name="Doddapaneni H.V."/>
            <person name="Worley K.C."/>
            <person name="Muzny D.M."/>
            <person name="Ioannidis P."/>
            <person name="Waterhouse R.M."/>
            <person name="Zdobnov E.M."/>
            <person name="James P.J."/>
            <person name="Bagnall N.H."/>
            <person name="Kotze A.C."/>
            <person name="Gibbs R.A."/>
            <person name="Richards S."/>
            <person name="Batterham P."/>
            <person name="Gasser R.B."/>
        </authorList>
    </citation>
    <scope>NUCLEOTIDE SEQUENCE [LARGE SCALE GENOMIC DNA]</scope>
    <source>
        <strain evidence="2 3">LS</strain>
        <tissue evidence="2">Full body</tissue>
    </source>
</reference>
<dbReference type="Gene3D" id="3.90.1200.10">
    <property type="match status" value="1"/>
</dbReference>
<dbReference type="InterPro" id="IPR011009">
    <property type="entry name" value="Kinase-like_dom_sf"/>
</dbReference>
<feature type="domain" description="CHK kinase-like" evidence="1">
    <location>
        <begin position="125"/>
        <end position="315"/>
    </location>
</feature>
<sequence>MSKFELSHLLNEELIKCALLNYHNSNNSSAFKIKACEFKLSPANGENFCSEIYLVKVKYEINGNVEQKSLIAKILIPEIADLGSNEFLMLNTILPGMEQCLTGAENDNKLHAKCLLSESDKEEFYILENLNSLGYYCADRCKGLDYEHAEIVIKKIAKFHAASMIYAKKFPDIVQSLLNSGFEKGACDEVSQVITYGGFEYVSDMIKNWPTYENLSQKVRSIIPKYNGLAYEVVNSKNSIFNVINHGDLWVNNFLYKYSEDKGRPTDVLFNCFWGSCGVDINWFLNSSLELKVLSEKRLQLIECYYEALTATLKKENYPQLEIPSKEDVLMEIKRCEFIGFYIALCEFPMFALERSCEFKLSSANGENFCSEIYQVDVQYEMNGNDERKSFIVKLMIPEIAEIGSNEEEMFNTVLPAMEECLNAGESDNENKLHAKCLISERNKEEYYVLENLNSLGYFCADRIKGLDLEHALILMKKIAKFHAASMIFAKKFPDVVSSLRGSHFEKGASDVIAEAITFGGFEYVSNMIKNWPSYEYLSQRVQAVIPKFNNMVMEVVNSRNSKFNVINHGDLWVNNFLYKYDCNSNKPIDVLFVDFQNCFWGSCGFDINWFLNTSLELQVLKDKRQQLIQTYYVQLKETLEKQNYPKAEIPYLEDVLMEIQRCELIGLYTSLCELPIVALEKSKSQGFDCNTFGQPEKMKKIRVLMYDNPRVKETLEHTLKYYEEINML</sequence>
<comment type="caution">
    <text evidence="2">The sequence shown here is derived from an EMBL/GenBank/DDBJ whole genome shotgun (WGS) entry which is preliminary data.</text>
</comment>
<evidence type="ECO:0000313" key="3">
    <source>
        <dbReference type="Proteomes" id="UP000037069"/>
    </source>
</evidence>
<dbReference type="Proteomes" id="UP000037069">
    <property type="component" value="Unassembled WGS sequence"/>
</dbReference>
<accession>A0A0L0CAQ7</accession>
<dbReference type="InterPro" id="IPR004119">
    <property type="entry name" value="EcKL"/>
</dbReference>
<dbReference type="SUPFAM" id="SSF56112">
    <property type="entry name" value="Protein kinase-like (PK-like)"/>
    <property type="match status" value="2"/>
</dbReference>
<protein>
    <recommendedName>
        <fullName evidence="1">CHK kinase-like domain-containing protein</fullName>
    </recommendedName>
</protein>
<dbReference type="InterPro" id="IPR015897">
    <property type="entry name" value="CHK_kinase-like"/>
</dbReference>
<dbReference type="SMART" id="SM00587">
    <property type="entry name" value="CHK"/>
    <property type="match status" value="2"/>
</dbReference>
<dbReference type="PANTHER" id="PTHR11012">
    <property type="entry name" value="PROTEIN KINASE-LIKE DOMAIN-CONTAINING"/>
    <property type="match status" value="1"/>
</dbReference>
<dbReference type="OMA" id="QEANFND"/>
<organism evidence="2 3">
    <name type="scientific">Lucilia cuprina</name>
    <name type="common">Green bottle fly</name>
    <name type="synonym">Australian sheep blowfly</name>
    <dbReference type="NCBI Taxonomy" id="7375"/>
    <lineage>
        <taxon>Eukaryota</taxon>
        <taxon>Metazoa</taxon>
        <taxon>Ecdysozoa</taxon>
        <taxon>Arthropoda</taxon>
        <taxon>Hexapoda</taxon>
        <taxon>Insecta</taxon>
        <taxon>Pterygota</taxon>
        <taxon>Neoptera</taxon>
        <taxon>Endopterygota</taxon>
        <taxon>Diptera</taxon>
        <taxon>Brachycera</taxon>
        <taxon>Muscomorpha</taxon>
        <taxon>Oestroidea</taxon>
        <taxon>Calliphoridae</taxon>
        <taxon>Luciliinae</taxon>
        <taxon>Lucilia</taxon>
    </lineage>
</organism>
<dbReference type="PANTHER" id="PTHR11012:SF56">
    <property type="entry name" value="CHK KINASE-LIKE DOMAIN-CONTAINING PROTEIN-RELATED"/>
    <property type="match status" value="1"/>
</dbReference>
<gene>
    <name evidence="2" type="ORF">FF38_05685</name>
</gene>
<proteinExistence type="predicted"/>
<dbReference type="EMBL" id="JRES01000760">
    <property type="protein sequence ID" value="KNC28539.1"/>
    <property type="molecule type" value="Genomic_DNA"/>
</dbReference>